<feature type="domain" description="AraC effector-binding" evidence="1">
    <location>
        <begin position="1"/>
        <end position="152"/>
    </location>
</feature>
<dbReference type="Proteomes" id="UP000622405">
    <property type="component" value="Unassembled WGS sequence"/>
</dbReference>
<dbReference type="InterPro" id="IPR011256">
    <property type="entry name" value="Reg_factor_effector_dom_sf"/>
</dbReference>
<dbReference type="RefSeq" id="WP_186894643.1">
    <property type="nucleotide sequence ID" value="NZ_WJBE01000011.1"/>
</dbReference>
<proteinExistence type="predicted"/>
<gene>
    <name evidence="2" type="ORF">GH811_12335</name>
</gene>
<dbReference type="PANTHER" id="PTHR36444">
    <property type="entry name" value="TRANSCRIPTIONAL REGULATOR PROTEIN YOBU-RELATED"/>
    <property type="match status" value="1"/>
</dbReference>
<organism evidence="2 3">
    <name type="scientific">Acetobacterium malicum</name>
    <dbReference type="NCBI Taxonomy" id="52692"/>
    <lineage>
        <taxon>Bacteria</taxon>
        <taxon>Bacillati</taxon>
        <taxon>Bacillota</taxon>
        <taxon>Clostridia</taxon>
        <taxon>Eubacteriales</taxon>
        <taxon>Eubacteriaceae</taxon>
        <taxon>Acetobacterium</taxon>
    </lineage>
</organism>
<dbReference type="InterPro" id="IPR053182">
    <property type="entry name" value="YobU-like_regulator"/>
</dbReference>
<comment type="caution">
    <text evidence="2">The sequence shown here is derived from an EMBL/GenBank/DDBJ whole genome shotgun (WGS) entry which is preliminary data.</text>
</comment>
<dbReference type="InterPro" id="IPR029441">
    <property type="entry name" value="Cass2"/>
</dbReference>
<dbReference type="SUPFAM" id="SSF55136">
    <property type="entry name" value="Probable bacterial effector-binding domain"/>
    <property type="match status" value="1"/>
</dbReference>
<evidence type="ECO:0000313" key="3">
    <source>
        <dbReference type="Proteomes" id="UP000622405"/>
    </source>
</evidence>
<name>A0ABR6YYU0_9FIRM</name>
<keyword evidence="3" id="KW-1185">Reference proteome</keyword>
<dbReference type="InterPro" id="IPR010499">
    <property type="entry name" value="AraC_E-bd"/>
</dbReference>
<evidence type="ECO:0000259" key="1">
    <source>
        <dbReference type="SMART" id="SM00871"/>
    </source>
</evidence>
<dbReference type="SMART" id="SM00871">
    <property type="entry name" value="AraC_E_bind"/>
    <property type="match status" value="1"/>
</dbReference>
<dbReference type="Pfam" id="PF14526">
    <property type="entry name" value="Cass2"/>
    <property type="match status" value="1"/>
</dbReference>
<reference evidence="2 3" key="1">
    <citation type="journal article" date="2020" name="mSystems">
        <title>Defining Genomic and Predicted Metabolic Features of the Acetobacterium Genus.</title>
        <authorList>
            <person name="Ross D.E."/>
            <person name="Marshall C.W."/>
            <person name="Gulliver D."/>
            <person name="May H.D."/>
            <person name="Norman R.S."/>
        </authorList>
    </citation>
    <scope>NUCLEOTIDE SEQUENCE [LARGE SCALE GENOMIC DNA]</scope>
    <source>
        <strain evidence="2 3">DSM 4132</strain>
    </source>
</reference>
<protein>
    <submittedName>
        <fullName evidence="2">AraC family transcriptional regulator</fullName>
    </submittedName>
</protein>
<evidence type="ECO:0000313" key="2">
    <source>
        <dbReference type="EMBL" id="MBC3900407.1"/>
    </source>
</evidence>
<dbReference type="PANTHER" id="PTHR36444:SF2">
    <property type="entry name" value="TRANSCRIPTIONAL REGULATOR PROTEIN YOBU-RELATED"/>
    <property type="match status" value="1"/>
</dbReference>
<sequence length="152" mass="16852">MDYEVVQLTEKQVAGLKIRTSNDDPQMGEKIGSTWQRFYGDGIEAALAGRENDKCIGLYSNYENGVDGAYDVMVGCEVAAGVSQPESVEMATIAAGSYAKFVVHGDVQQAVGDFWMKLWEMKLDRKFGSDFEEYQPGEDMANAEIHLYISLN</sequence>
<dbReference type="EMBL" id="WJBE01000011">
    <property type="protein sequence ID" value="MBC3900407.1"/>
    <property type="molecule type" value="Genomic_DNA"/>
</dbReference>
<dbReference type="Gene3D" id="3.20.80.10">
    <property type="entry name" value="Regulatory factor, effector binding domain"/>
    <property type="match status" value="1"/>
</dbReference>
<accession>A0ABR6YYU0</accession>